<dbReference type="EMBL" id="CACVBM020001149">
    <property type="protein sequence ID" value="CAA7034510.1"/>
    <property type="molecule type" value="Genomic_DNA"/>
</dbReference>
<keyword evidence="5" id="KW-0560">Oxidoreductase</keyword>
<dbReference type="SUPFAM" id="SSF48264">
    <property type="entry name" value="Cytochrome P450"/>
    <property type="match status" value="1"/>
</dbReference>
<sequence length="182" mass="20994">MLLPPQEISRRSYSQELAVPRMLPGMLVQIPRIFDWTVDGPEFKKIFDVLGDGILAADLELWEDLRKSSHALFHHQDIEKLSVSSNTSKLKEGLVHFLDNASEKNIIIDLQDVLQRFMFDTSSILMTGYDPMSLSVEMPEVEFGEAADLGEEAIFYRHFKPVILWKFQNWIGVGLRRRCELL</sequence>
<dbReference type="AlphaFoldDB" id="A0A6D2J4M6"/>
<evidence type="ECO:0000256" key="6">
    <source>
        <dbReference type="ARBA" id="ARBA00023004"/>
    </source>
</evidence>
<protein>
    <recommendedName>
        <fullName evidence="10">Cytochrome P450</fullName>
    </recommendedName>
</protein>
<evidence type="ECO:0008006" key="10">
    <source>
        <dbReference type="Google" id="ProtNLM"/>
    </source>
</evidence>
<reference evidence="8" key="1">
    <citation type="submission" date="2020-01" db="EMBL/GenBank/DDBJ databases">
        <authorList>
            <person name="Mishra B."/>
        </authorList>
    </citation>
    <scope>NUCLEOTIDE SEQUENCE [LARGE SCALE GENOMIC DNA]</scope>
</reference>
<keyword evidence="7" id="KW-0503">Monooxygenase</keyword>
<evidence type="ECO:0000256" key="3">
    <source>
        <dbReference type="ARBA" id="ARBA00022617"/>
    </source>
</evidence>
<evidence type="ECO:0000313" key="9">
    <source>
        <dbReference type="Proteomes" id="UP000467841"/>
    </source>
</evidence>
<evidence type="ECO:0000256" key="4">
    <source>
        <dbReference type="ARBA" id="ARBA00022723"/>
    </source>
</evidence>
<dbReference type="Gene3D" id="1.10.630.10">
    <property type="entry name" value="Cytochrome P450"/>
    <property type="match status" value="1"/>
</dbReference>
<keyword evidence="3" id="KW-0349">Heme</keyword>
<dbReference type="GO" id="GO:0005506">
    <property type="term" value="F:iron ion binding"/>
    <property type="evidence" value="ECO:0007669"/>
    <property type="project" value="InterPro"/>
</dbReference>
<keyword evidence="4" id="KW-0479">Metal-binding</keyword>
<keyword evidence="9" id="KW-1185">Reference proteome</keyword>
<evidence type="ECO:0000256" key="7">
    <source>
        <dbReference type="ARBA" id="ARBA00023033"/>
    </source>
</evidence>
<dbReference type="GO" id="GO:0004497">
    <property type="term" value="F:monooxygenase activity"/>
    <property type="evidence" value="ECO:0007669"/>
    <property type="project" value="UniProtKB-KW"/>
</dbReference>
<comment type="caution">
    <text evidence="8">The sequence shown here is derived from an EMBL/GenBank/DDBJ whole genome shotgun (WGS) entry which is preliminary data.</text>
</comment>
<evidence type="ECO:0000256" key="2">
    <source>
        <dbReference type="ARBA" id="ARBA00010617"/>
    </source>
</evidence>
<name>A0A6D2J4M6_9BRAS</name>
<evidence type="ECO:0000256" key="5">
    <source>
        <dbReference type="ARBA" id="ARBA00023002"/>
    </source>
</evidence>
<accession>A0A6D2J4M6</accession>
<evidence type="ECO:0000313" key="8">
    <source>
        <dbReference type="EMBL" id="CAA7034510.1"/>
    </source>
</evidence>
<dbReference type="GO" id="GO:0016705">
    <property type="term" value="F:oxidoreductase activity, acting on paired donors, with incorporation or reduction of molecular oxygen"/>
    <property type="evidence" value="ECO:0007669"/>
    <property type="project" value="InterPro"/>
</dbReference>
<organism evidence="8 9">
    <name type="scientific">Microthlaspi erraticum</name>
    <dbReference type="NCBI Taxonomy" id="1685480"/>
    <lineage>
        <taxon>Eukaryota</taxon>
        <taxon>Viridiplantae</taxon>
        <taxon>Streptophyta</taxon>
        <taxon>Embryophyta</taxon>
        <taxon>Tracheophyta</taxon>
        <taxon>Spermatophyta</taxon>
        <taxon>Magnoliopsida</taxon>
        <taxon>eudicotyledons</taxon>
        <taxon>Gunneridae</taxon>
        <taxon>Pentapetalae</taxon>
        <taxon>rosids</taxon>
        <taxon>malvids</taxon>
        <taxon>Brassicales</taxon>
        <taxon>Brassicaceae</taxon>
        <taxon>Coluteocarpeae</taxon>
        <taxon>Microthlaspi</taxon>
    </lineage>
</organism>
<dbReference type="GO" id="GO:0020037">
    <property type="term" value="F:heme binding"/>
    <property type="evidence" value="ECO:0007669"/>
    <property type="project" value="InterPro"/>
</dbReference>
<proteinExistence type="inferred from homology"/>
<keyword evidence="6" id="KW-0408">Iron</keyword>
<dbReference type="Proteomes" id="UP000467841">
    <property type="component" value="Unassembled WGS sequence"/>
</dbReference>
<dbReference type="OrthoDB" id="1108982at2759"/>
<dbReference type="PANTHER" id="PTHR24296">
    <property type="entry name" value="CYTOCHROME P450"/>
    <property type="match status" value="1"/>
</dbReference>
<gene>
    <name evidence="8" type="ORF">MERR_LOCUS21745</name>
</gene>
<comment type="cofactor">
    <cofactor evidence="1">
        <name>heme</name>
        <dbReference type="ChEBI" id="CHEBI:30413"/>
    </cofactor>
</comment>
<comment type="similarity">
    <text evidence="2">Belongs to the cytochrome P450 family.</text>
</comment>
<evidence type="ECO:0000256" key="1">
    <source>
        <dbReference type="ARBA" id="ARBA00001971"/>
    </source>
</evidence>
<dbReference type="InterPro" id="IPR036396">
    <property type="entry name" value="Cyt_P450_sf"/>
</dbReference>